<evidence type="ECO:0000256" key="1">
    <source>
        <dbReference type="ARBA" id="ARBA00022690"/>
    </source>
</evidence>
<dbReference type="Pfam" id="PF00014">
    <property type="entry name" value="Kunitz_BPTI"/>
    <property type="match status" value="1"/>
</dbReference>
<feature type="domain" description="BPTI/Kunitz inhibitor" evidence="4">
    <location>
        <begin position="102"/>
        <end position="152"/>
    </location>
</feature>
<keyword evidence="5" id="KW-1185">Reference proteome</keyword>
<name>A0A2R2MIL7_LINAN</name>
<sequence length="272" mass="31412">MKHVLLMFGFLQWTAGSILAPLPSYLLYPQGDKPDKTYSRKCDKKCPYGYESDVEGVSLCQCHNPCSSVMCLDGFQCVVQKPKLCNQDFCRYFASCKDVNVCALTHLDNSHQCTTGMTRWYYDQKTGKCRRFFGCRGKGNNFSRKWECKRKCHPKFAGLEVPPRIRNKLKRRKHSRKVNRERINNRPSFHSTRQEEAKKDLSTPVMEYKAKTLELQFPTCPPDAPFQQCPIHPCSHCRNRNIICIPNFCGKCGAFYLHLQTGKMLERCSVPG</sequence>
<dbReference type="KEGG" id="lak:106155164"/>
<dbReference type="OrthoDB" id="6088743at2759"/>
<dbReference type="RefSeq" id="XP_023930070.1">
    <property type="nucleotide sequence ID" value="XM_024074302.1"/>
</dbReference>
<evidence type="ECO:0000256" key="3">
    <source>
        <dbReference type="SAM" id="SignalP"/>
    </source>
</evidence>
<accession>A0A2R2MIL7</accession>
<dbReference type="InParanoid" id="A0A2R2MIL7"/>
<dbReference type="Gene3D" id="4.10.410.10">
    <property type="entry name" value="Pancreatic trypsin inhibitor Kunitz domain"/>
    <property type="match status" value="1"/>
</dbReference>
<dbReference type="GeneID" id="106155164"/>
<dbReference type="AlphaFoldDB" id="A0A2R2MIL7"/>
<dbReference type="PROSITE" id="PS50279">
    <property type="entry name" value="BPTI_KUNITZ_2"/>
    <property type="match status" value="1"/>
</dbReference>
<keyword evidence="1" id="KW-0646">Protease inhibitor</keyword>
<evidence type="ECO:0000256" key="2">
    <source>
        <dbReference type="ARBA" id="ARBA00022900"/>
    </source>
</evidence>
<dbReference type="Pfam" id="PF02822">
    <property type="entry name" value="Antistasin"/>
    <property type="match status" value="1"/>
</dbReference>
<evidence type="ECO:0000313" key="5">
    <source>
        <dbReference type="Proteomes" id="UP000085678"/>
    </source>
</evidence>
<keyword evidence="3" id="KW-0732">Signal</keyword>
<dbReference type="InterPro" id="IPR036880">
    <property type="entry name" value="Kunitz_BPTI_sf"/>
</dbReference>
<proteinExistence type="predicted"/>
<dbReference type="SUPFAM" id="SSF57362">
    <property type="entry name" value="BPTI-like"/>
    <property type="match status" value="1"/>
</dbReference>
<protein>
    <submittedName>
        <fullName evidence="6">Uncharacterized protein LOC106155164</fullName>
    </submittedName>
</protein>
<dbReference type="InterPro" id="IPR004094">
    <property type="entry name" value="Antistasin-like"/>
</dbReference>
<feature type="signal peptide" evidence="3">
    <location>
        <begin position="1"/>
        <end position="16"/>
    </location>
</feature>
<dbReference type="InterPro" id="IPR002223">
    <property type="entry name" value="Kunitz_BPTI"/>
</dbReference>
<dbReference type="GO" id="GO:0004867">
    <property type="term" value="F:serine-type endopeptidase inhibitor activity"/>
    <property type="evidence" value="ECO:0007669"/>
    <property type="project" value="UniProtKB-KW"/>
</dbReference>
<gene>
    <name evidence="6" type="primary">LOC106155164</name>
</gene>
<dbReference type="Proteomes" id="UP000085678">
    <property type="component" value="Unplaced"/>
</dbReference>
<feature type="chain" id="PRO_5015141095" evidence="3">
    <location>
        <begin position="17"/>
        <end position="272"/>
    </location>
</feature>
<evidence type="ECO:0000313" key="6">
    <source>
        <dbReference type="RefSeq" id="XP_023930070.1"/>
    </source>
</evidence>
<organism evidence="5 6">
    <name type="scientific">Lingula anatina</name>
    <name type="common">Brachiopod</name>
    <name type="synonym">Lingula unguis</name>
    <dbReference type="NCBI Taxonomy" id="7574"/>
    <lineage>
        <taxon>Eukaryota</taxon>
        <taxon>Metazoa</taxon>
        <taxon>Spiralia</taxon>
        <taxon>Lophotrochozoa</taxon>
        <taxon>Brachiopoda</taxon>
        <taxon>Linguliformea</taxon>
        <taxon>Lingulata</taxon>
        <taxon>Lingulida</taxon>
        <taxon>Linguloidea</taxon>
        <taxon>Lingulidae</taxon>
        <taxon>Lingula</taxon>
    </lineage>
</organism>
<dbReference type="SMART" id="SM00131">
    <property type="entry name" value="KU"/>
    <property type="match status" value="1"/>
</dbReference>
<keyword evidence="2" id="KW-0722">Serine protease inhibitor</keyword>
<reference evidence="6" key="1">
    <citation type="submission" date="2025-08" db="UniProtKB">
        <authorList>
            <consortium name="RefSeq"/>
        </authorList>
    </citation>
    <scope>IDENTIFICATION</scope>
    <source>
        <tissue evidence="6">Gonads</tissue>
    </source>
</reference>
<evidence type="ECO:0000259" key="4">
    <source>
        <dbReference type="PROSITE" id="PS50279"/>
    </source>
</evidence>